<proteinExistence type="predicted"/>
<dbReference type="Pfam" id="PF00512">
    <property type="entry name" value="HisKA"/>
    <property type="match status" value="1"/>
</dbReference>
<sequence length="247" mass="26981">MAKSLITKLVIAMSVLTLSALALLAFGWFIYAYYVYDWLFPEATYTELWSASDAVALGLILALGLMGAIIVGWRLAQNVVRPLKSIAKAVRTIAGGDFSARAETIHSPFGEAESLIADFNAMAARLENAEIELRYSNSAIAHELRTPLTILRGRLQGLADGVFTPAPEIYRRLLAHVEDLARIVEDLRVLGLSNAGQLELKLDRVDLAEEVDAVTASVDQDLSGSGIILKRDLGRAITFADRARIRQ</sequence>
<keyword evidence="11 14" id="KW-1133">Transmembrane helix</keyword>
<feature type="transmembrane region" description="Helical" evidence="14">
    <location>
        <begin position="9"/>
        <end position="34"/>
    </location>
</feature>
<dbReference type="EC" id="2.7.13.3" evidence="3"/>
<dbReference type="Gene3D" id="6.10.340.10">
    <property type="match status" value="1"/>
</dbReference>
<feature type="domain" description="HAMP" evidence="15">
    <location>
        <begin position="77"/>
        <end position="131"/>
    </location>
</feature>
<name>A0A2S9J9T0_9HYPH</name>
<organism evidence="16 17">
    <name type="scientific">Phyllobacterium myrsinacearum</name>
    <dbReference type="NCBI Taxonomy" id="28101"/>
    <lineage>
        <taxon>Bacteria</taxon>
        <taxon>Pseudomonadati</taxon>
        <taxon>Pseudomonadota</taxon>
        <taxon>Alphaproteobacteria</taxon>
        <taxon>Hyphomicrobiales</taxon>
        <taxon>Phyllobacteriaceae</taxon>
        <taxon>Phyllobacterium</taxon>
    </lineage>
</organism>
<dbReference type="SUPFAM" id="SSF47384">
    <property type="entry name" value="Homodimeric domain of signal transducing histidine kinase"/>
    <property type="match status" value="1"/>
</dbReference>
<dbReference type="Pfam" id="PF00672">
    <property type="entry name" value="HAMP"/>
    <property type="match status" value="1"/>
</dbReference>
<keyword evidence="9 16" id="KW-0418">Kinase</keyword>
<evidence type="ECO:0000256" key="3">
    <source>
        <dbReference type="ARBA" id="ARBA00012438"/>
    </source>
</evidence>
<keyword evidence="12" id="KW-0902">Two-component regulatory system</keyword>
<dbReference type="SMART" id="SM00304">
    <property type="entry name" value="HAMP"/>
    <property type="match status" value="1"/>
</dbReference>
<evidence type="ECO:0000256" key="1">
    <source>
        <dbReference type="ARBA" id="ARBA00000085"/>
    </source>
</evidence>
<evidence type="ECO:0000259" key="15">
    <source>
        <dbReference type="PROSITE" id="PS50885"/>
    </source>
</evidence>
<evidence type="ECO:0000313" key="17">
    <source>
        <dbReference type="Proteomes" id="UP000238563"/>
    </source>
</evidence>
<accession>A0A2S9J9T0</accession>
<dbReference type="SUPFAM" id="SSF158472">
    <property type="entry name" value="HAMP domain-like"/>
    <property type="match status" value="1"/>
</dbReference>
<keyword evidence="10" id="KW-0067">ATP-binding</keyword>
<dbReference type="PANTHER" id="PTHR45528:SF1">
    <property type="entry name" value="SENSOR HISTIDINE KINASE CPXA"/>
    <property type="match status" value="1"/>
</dbReference>
<keyword evidence="5" id="KW-0597">Phosphoprotein</keyword>
<dbReference type="CDD" id="cd06225">
    <property type="entry name" value="HAMP"/>
    <property type="match status" value="1"/>
</dbReference>
<feature type="transmembrane region" description="Helical" evidence="14">
    <location>
        <begin position="54"/>
        <end position="76"/>
    </location>
</feature>
<dbReference type="EMBL" id="PVBT01000012">
    <property type="protein sequence ID" value="PRD49545.1"/>
    <property type="molecule type" value="Genomic_DNA"/>
</dbReference>
<keyword evidence="6" id="KW-0808">Transferase</keyword>
<dbReference type="Proteomes" id="UP000238563">
    <property type="component" value="Unassembled WGS sequence"/>
</dbReference>
<dbReference type="InterPro" id="IPR003660">
    <property type="entry name" value="HAMP_dom"/>
</dbReference>
<dbReference type="InterPro" id="IPR003661">
    <property type="entry name" value="HisK_dim/P_dom"/>
</dbReference>
<evidence type="ECO:0000256" key="5">
    <source>
        <dbReference type="ARBA" id="ARBA00022553"/>
    </source>
</evidence>
<dbReference type="InterPro" id="IPR036097">
    <property type="entry name" value="HisK_dim/P_sf"/>
</dbReference>
<keyword evidence="13 14" id="KW-0472">Membrane</keyword>
<evidence type="ECO:0000256" key="6">
    <source>
        <dbReference type="ARBA" id="ARBA00022679"/>
    </source>
</evidence>
<dbReference type="InterPro" id="IPR050398">
    <property type="entry name" value="HssS/ArlS-like"/>
</dbReference>
<dbReference type="PANTHER" id="PTHR45528">
    <property type="entry name" value="SENSOR HISTIDINE KINASE CPXA"/>
    <property type="match status" value="1"/>
</dbReference>
<evidence type="ECO:0000256" key="14">
    <source>
        <dbReference type="SAM" id="Phobius"/>
    </source>
</evidence>
<keyword evidence="17" id="KW-1185">Reference proteome</keyword>
<evidence type="ECO:0000313" key="16">
    <source>
        <dbReference type="EMBL" id="PRD49545.1"/>
    </source>
</evidence>
<evidence type="ECO:0000256" key="9">
    <source>
        <dbReference type="ARBA" id="ARBA00022777"/>
    </source>
</evidence>
<reference evidence="16 17" key="1">
    <citation type="submission" date="2018-02" db="EMBL/GenBank/DDBJ databases">
        <title>The draft genome of Phyllobacterium myrsinacearum DSM5892.</title>
        <authorList>
            <person name="Li L."/>
            <person name="Liu L."/>
            <person name="Zhang X."/>
            <person name="Wang T."/>
        </authorList>
    </citation>
    <scope>NUCLEOTIDE SEQUENCE [LARGE SCALE GENOMIC DNA]</scope>
    <source>
        <strain evidence="16 17">DSM 5892</strain>
    </source>
</reference>
<evidence type="ECO:0000256" key="12">
    <source>
        <dbReference type="ARBA" id="ARBA00023012"/>
    </source>
</evidence>
<dbReference type="OrthoDB" id="9809766at2"/>
<evidence type="ECO:0000256" key="2">
    <source>
        <dbReference type="ARBA" id="ARBA00004651"/>
    </source>
</evidence>
<dbReference type="GO" id="GO:0000155">
    <property type="term" value="F:phosphorelay sensor kinase activity"/>
    <property type="evidence" value="ECO:0007669"/>
    <property type="project" value="InterPro"/>
</dbReference>
<evidence type="ECO:0000256" key="7">
    <source>
        <dbReference type="ARBA" id="ARBA00022692"/>
    </source>
</evidence>
<gene>
    <name evidence="16" type="ORF">C5750_26045</name>
</gene>
<keyword evidence="7 14" id="KW-0812">Transmembrane</keyword>
<evidence type="ECO:0000256" key="4">
    <source>
        <dbReference type="ARBA" id="ARBA00022475"/>
    </source>
</evidence>
<comment type="subcellular location">
    <subcellularLocation>
        <location evidence="2">Cell membrane</location>
        <topology evidence="2">Multi-pass membrane protein</topology>
    </subcellularLocation>
</comment>
<dbReference type="Gene3D" id="1.10.287.130">
    <property type="match status" value="1"/>
</dbReference>
<dbReference type="GO" id="GO:0005886">
    <property type="term" value="C:plasma membrane"/>
    <property type="evidence" value="ECO:0007669"/>
    <property type="project" value="UniProtKB-SubCell"/>
</dbReference>
<feature type="non-terminal residue" evidence="16">
    <location>
        <position position="247"/>
    </location>
</feature>
<evidence type="ECO:0000256" key="10">
    <source>
        <dbReference type="ARBA" id="ARBA00022840"/>
    </source>
</evidence>
<dbReference type="GO" id="GO:0005524">
    <property type="term" value="F:ATP binding"/>
    <property type="evidence" value="ECO:0007669"/>
    <property type="project" value="UniProtKB-KW"/>
</dbReference>
<dbReference type="RefSeq" id="WP_105738293.1">
    <property type="nucleotide sequence ID" value="NZ_PVBT01000012.1"/>
</dbReference>
<evidence type="ECO:0000256" key="11">
    <source>
        <dbReference type="ARBA" id="ARBA00022989"/>
    </source>
</evidence>
<dbReference type="SMART" id="SM00388">
    <property type="entry name" value="HisKA"/>
    <property type="match status" value="1"/>
</dbReference>
<protein>
    <recommendedName>
        <fullName evidence="3">histidine kinase</fullName>
        <ecNumber evidence="3">2.7.13.3</ecNumber>
    </recommendedName>
</protein>
<dbReference type="CDD" id="cd00082">
    <property type="entry name" value="HisKA"/>
    <property type="match status" value="1"/>
</dbReference>
<keyword evidence="4" id="KW-1003">Cell membrane</keyword>
<dbReference type="PROSITE" id="PS50885">
    <property type="entry name" value="HAMP"/>
    <property type="match status" value="1"/>
</dbReference>
<keyword evidence="8" id="KW-0547">Nucleotide-binding</keyword>
<dbReference type="AlphaFoldDB" id="A0A2S9J9T0"/>
<evidence type="ECO:0000256" key="8">
    <source>
        <dbReference type="ARBA" id="ARBA00022741"/>
    </source>
</evidence>
<evidence type="ECO:0000256" key="13">
    <source>
        <dbReference type="ARBA" id="ARBA00023136"/>
    </source>
</evidence>
<comment type="catalytic activity">
    <reaction evidence="1">
        <text>ATP + protein L-histidine = ADP + protein N-phospho-L-histidine.</text>
        <dbReference type="EC" id="2.7.13.3"/>
    </reaction>
</comment>
<comment type="caution">
    <text evidence="16">The sequence shown here is derived from an EMBL/GenBank/DDBJ whole genome shotgun (WGS) entry which is preliminary data.</text>
</comment>